<name>A0A9K3CSI6_9EUKA</name>
<sequence length="306" mass="33115">MEVRTPSSQPTGVSSPYSGILRSSPRLGGPSVAQNSPSRGGNPMGRGFRAPMRSPYSTNGFGGSAVPSALSTSRLSTTQLGQSPRMQFAAPPMPTSGVAGHWEWVSDDVDRPPPPRRKFAPPLEVVEPQKPALPPPPVYLQSPPGGSMATLASSPTSPTKHATIPRAVSSMSPTASPTVSKPLSRSLEQVERERELEEDRYRMPRYSNSMQGGPSQSSRPDASAHCAKVRTVPKALEQAPVATREEVSDKQSMLKAHFQELFPNLSPEQSDAMFEMILNEPDEEPDEEVKAEMLKRLYEAAEEDAQ</sequence>
<reference evidence="2 3" key="1">
    <citation type="journal article" date="2018" name="PLoS ONE">
        <title>The draft genome of Kipferlia bialata reveals reductive genome evolution in fornicate parasites.</title>
        <authorList>
            <person name="Tanifuji G."/>
            <person name="Takabayashi S."/>
            <person name="Kume K."/>
            <person name="Takagi M."/>
            <person name="Nakayama T."/>
            <person name="Kamikawa R."/>
            <person name="Inagaki Y."/>
            <person name="Hashimoto T."/>
        </authorList>
    </citation>
    <scope>NUCLEOTIDE SEQUENCE [LARGE SCALE GENOMIC DNA]</scope>
    <source>
        <strain evidence="2">NY0173</strain>
    </source>
</reference>
<evidence type="ECO:0000313" key="3">
    <source>
        <dbReference type="Proteomes" id="UP000265618"/>
    </source>
</evidence>
<proteinExistence type="predicted"/>
<comment type="caution">
    <text evidence="2">The sequence shown here is derived from an EMBL/GenBank/DDBJ whole genome shotgun (WGS) entry which is preliminary data.</text>
</comment>
<dbReference type="AlphaFoldDB" id="A0A9K3CSI6"/>
<feature type="compositionally biased region" description="Basic and acidic residues" evidence="1">
    <location>
        <begin position="188"/>
        <end position="202"/>
    </location>
</feature>
<organism evidence="2 3">
    <name type="scientific">Kipferlia bialata</name>
    <dbReference type="NCBI Taxonomy" id="797122"/>
    <lineage>
        <taxon>Eukaryota</taxon>
        <taxon>Metamonada</taxon>
        <taxon>Carpediemonas-like organisms</taxon>
        <taxon>Kipferlia</taxon>
    </lineage>
</organism>
<feature type="compositionally biased region" description="Polar residues" evidence="1">
    <location>
        <begin position="206"/>
        <end position="220"/>
    </location>
</feature>
<evidence type="ECO:0000256" key="1">
    <source>
        <dbReference type="SAM" id="MobiDB-lite"/>
    </source>
</evidence>
<evidence type="ECO:0000313" key="2">
    <source>
        <dbReference type="EMBL" id="GIQ82381.1"/>
    </source>
</evidence>
<keyword evidence="3" id="KW-1185">Reference proteome</keyword>
<feature type="compositionally biased region" description="Polar residues" evidence="1">
    <location>
        <begin position="150"/>
        <end position="160"/>
    </location>
</feature>
<feature type="compositionally biased region" description="Polar residues" evidence="1">
    <location>
        <begin position="69"/>
        <end position="85"/>
    </location>
</feature>
<gene>
    <name evidence="2" type="ORF">KIPB_003507</name>
</gene>
<feature type="region of interest" description="Disordered" evidence="1">
    <location>
        <begin position="1"/>
        <end position="227"/>
    </location>
</feature>
<dbReference type="Proteomes" id="UP000265618">
    <property type="component" value="Unassembled WGS sequence"/>
</dbReference>
<protein>
    <submittedName>
        <fullName evidence="2">Uncharacterized protein</fullName>
    </submittedName>
</protein>
<accession>A0A9K3CSI6</accession>
<feature type="compositionally biased region" description="Polar residues" evidence="1">
    <location>
        <begin position="169"/>
        <end position="181"/>
    </location>
</feature>
<dbReference type="EMBL" id="BDIP01000677">
    <property type="protein sequence ID" value="GIQ82381.1"/>
    <property type="molecule type" value="Genomic_DNA"/>
</dbReference>
<feature type="compositionally biased region" description="Polar residues" evidence="1">
    <location>
        <begin position="1"/>
        <end position="17"/>
    </location>
</feature>